<dbReference type="PANTHER" id="PTHR13308:SF23">
    <property type="entry name" value="NEDD4-BINDING PROTEIN 2-LIKE 2"/>
    <property type="match status" value="1"/>
</dbReference>
<proteinExistence type="predicted"/>
<reference evidence="1" key="2">
    <citation type="submission" date="2025-08" db="UniProtKB">
        <authorList>
            <consortium name="Ensembl"/>
        </authorList>
    </citation>
    <scope>IDENTIFICATION</scope>
</reference>
<reference evidence="1" key="3">
    <citation type="submission" date="2025-09" db="UniProtKB">
        <authorList>
            <consortium name="Ensembl"/>
        </authorList>
    </citation>
    <scope>IDENTIFICATION</scope>
</reference>
<dbReference type="GO" id="GO:0000122">
    <property type="term" value="P:negative regulation of transcription by RNA polymerase II"/>
    <property type="evidence" value="ECO:0007669"/>
    <property type="project" value="TreeGrafter"/>
</dbReference>
<dbReference type="InParanoid" id="A0A673C9K7"/>
<dbReference type="InterPro" id="IPR026302">
    <property type="entry name" value="NEDD4-bd_p2"/>
</dbReference>
<dbReference type="Proteomes" id="UP000472271">
    <property type="component" value="Chromosome 13"/>
</dbReference>
<dbReference type="GO" id="GO:0003714">
    <property type="term" value="F:transcription corepressor activity"/>
    <property type="evidence" value="ECO:0007669"/>
    <property type="project" value="TreeGrafter"/>
</dbReference>
<dbReference type="AlphaFoldDB" id="A0A673C9K7"/>
<dbReference type="GO" id="GO:0005634">
    <property type="term" value="C:nucleus"/>
    <property type="evidence" value="ECO:0007669"/>
    <property type="project" value="TreeGrafter"/>
</dbReference>
<evidence type="ECO:0000313" key="1">
    <source>
        <dbReference type="Ensembl" id="ENSSORP00005049452.1"/>
    </source>
</evidence>
<organism evidence="1 2">
    <name type="scientific">Sphaeramia orbicularis</name>
    <name type="common">orbiculate cardinalfish</name>
    <dbReference type="NCBI Taxonomy" id="375764"/>
    <lineage>
        <taxon>Eukaryota</taxon>
        <taxon>Metazoa</taxon>
        <taxon>Chordata</taxon>
        <taxon>Craniata</taxon>
        <taxon>Vertebrata</taxon>
        <taxon>Euteleostomi</taxon>
        <taxon>Actinopterygii</taxon>
        <taxon>Neopterygii</taxon>
        <taxon>Teleostei</taxon>
        <taxon>Neoteleostei</taxon>
        <taxon>Acanthomorphata</taxon>
        <taxon>Gobiaria</taxon>
        <taxon>Kurtiformes</taxon>
        <taxon>Apogonoidei</taxon>
        <taxon>Apogonidae</taxon>
        <taxon>Apogoninae</taxon>
        <taxon>Sphaeramia</taxon>
    </lineage>
</organism>
<accession>A0A673C9K7</accession>
<protein>
    <submittedName>
        <fullName evidence="1">Uncharacterized protein</fullName>
    </submittedName>
</protein>
<dbReference type="Ensembl" id="ENSSORT00005050653.1">
    <property type="protein sequence ID" value="ENSSORP00005049452.1"/>
    <property type="gene ID" value="ENSSORG00005022456.1"/>
</dbReference>
<name>A0A673C9K7_9TELE</name>
<sequence length="61" mass="6992">MYDGCSPIIIDNTNIQAWEMKPYVKVVGRDVLILDISSSVMSLQKNPSNMPLTYHHLRETK</sequence>
<keyword evidence="2" id="KW-1185">Reference proteome</keyword>
<evidence type="ECO:0000313" key="2">
    <source>
        <dbReference type="Proteomes" id="UP000472271"/>
    </source>
</evidence>
<reference evidence="1" key="1">
    <citation type="submission" date="2019-06" db="EMBL/GenBank/DDBJ databases">
        <authorList>
            <consortium name="Wellcome Sanger Institute Data Sharing"/>
        </authorList>
    </citation>
    <scope>NUCLEOTIDE SEQUENCE [LARGE SCALE GENOMIC DNA]</scope>
</reference>
<dbReference type="PANTHER" id="PTHR13308">
    <property type="entry name" value="NEDD4-BINDING PROTEIN 2-LIKE 1"/>
    <property type="match status" value="1"/>
</dbReference>